<protein>
    <submittedName>
        <fullName evidence="2">Ketosteroid isomerase-like protein</fullName>
    </submittedName>
</protein>
<evidence type="ECO:0000259" key="1">
    <source>
        <dbReference type="Pfam" id="PF12680"/>
    </source>
</evidence>
<evidence type="ECO:0000313" key="3">
    <source>
        <dbReference type="Proteomes" id="UP000268727"/>
    </source>
</evidence>
<evidence type="ECO:0000313" key="2">
    <source>
        <dbReference type="EMBL" id="ROP35193.1"/>
    </source>
</evidence>
<dbReference type="InterPro" id="IPR037401">
    <property type="entry name" value="SnoaL-like"/>
</dbReference>
<feature type="domain" description="SnoaL-like" evidence="1">
    <location>
        <begin position="17"/>
        <end position="124"/>
    </location>
</feature>
<proteinExistence type="predicted"/>
<dbReference type="Gene3D" id="3.10.450.50">
    <property type="match status" value="1"/>
</dbReference>
<dbReference type="InterPro" id="IPR032710">
    <property type="entry name" value="NTF2-like_dom_sf"/>
</dbReference>
<dbReference type="GO" id="GO:0016853">
    <property type="term" value="F:isomerase activity"/>
    <property type="evidence" value="ECO:0007669"/>
    <property type="project" value="UniProtKB-KW"/>
</dbReference>
<reference evidence="2 3" key="1">
    <citation type="submission" date="2018-11" db="EMBL/GenBank/DDBJ databases">
        <title>Sequencing the genomes of 1000 actinobacteria strains.</title>
        <authorList>
            <person name="Klenk H.-P."/>
        </authorList>
    </citation>
    <scope>NUCLEOTIDE SEQUENCE [LARGE SCALE GENOMIC DNA]</scope>
    <source>
        <strain evidence="2 3">DSM 44231</strain>
    </source>
</reference>
<name>A0A3N1GXY1_9PSEU</name>
<dbReference type="Pfam" id="PF12680">
    <property type="entry name" value="SnoaL_2"/>
    <property type="match status" value="1"/>
</dbReference>
<dbReference type="EMBL" id="RJKM01000001">
    <property type="protein sequence ID" value="ROP35193.1"/>
    <property type="molecule type" value="Genomic_DNA"/>
</dbReference>
<keyword evidence="3" id="KW-1185">Reference proteome</keyword>
<dbReference type="RefSeq" id="WP_123741381.1">
    <property type="nucleotide sequence ID" value="NZ_RJKM01000001.1"/>
</dbReference>
<gene>
    <name evidence="2" type="ORF">EDD40_0414</name>
</gene>
<dbReference type="SUPFAM" id="SSF54427">
    <property type="entry name" value="NTF2-like"/>
    <property type="match status" value="1"/>
</dbReference>
<accession>A0A3N1GXY1</accession>
<keyword evidence="2" id="KW-0413">Isomerase</keyword>
<dbReference type="Proteomes" id="UP000268727">
    <property type="component" value="Unassembled WGS sequence"/>
</dbReference>
<comment type="caution">
    <text evidence="2">The sequence shown here is derived from an EMBL/GenBank/DDBJ whole genome shotgun (WGS) entry which is preliminary data.</text>
</comment>
<sequence length="145" mass="17102">MARSQPPEAQRRNAETVRDFLRLLEEKDIDAWIELWAEGADHFYPFGTRMFPAHFIGKTAVYDRWKATPDLFESWTFPLVETWADGDTVLARFDGDCLFANGRRYRNHYLSIFKFTDAGLIYEYHEYFDPIIAAEEFGLARITYL</sequence>
<dbReference type="OrthoDB" id="3681559at2"/>
<organism evidence="2 3">
    <name type="scientific">Saccharothrix texasensis</name>
    <dbReference type="NCBI Taxonomy" id="103734"/>
    <lineage>
        <taxon>Bacteria</taxon>
        <taxon>Bacillati</taxon>
        <taxon>Actinomycetota</taxon>
        <taxon>Actinomycetes</taxon>
        <taxon>Pseudonocardiales</taxon>
        <taxon>Pseudonocardiaceae</taxon>
        <taxon>Saccharothrix</taxon>
    </lineage>
</organism>
<dbReference type="AlphaFoldDB" id="A0A3N1GXY1"/>